<dbReference type="InterPro" id="IPR051082">
    <property type="entry name" value="Pentapeptide-BTB/POZ_domain"/>
</dbReference>
<dbReference type="InterPro" id="IPR001646">
    <property type="entry name" value="5peptide_repeat"/>
</dbReference>
<dbReference type="Pfam" id="PF13599">
    <property type="entry name" value="Pentapeptide_4"/>
    <property type="match status" value="1"/>
</dbReference>
<dbReference type="SUPFAM" id="SSF141571">
    <property type="entry name" value="Pentapeptide repeat-like"/>
    <property type="match status" value="1"/>
</dbReference>
<dbReference type="PANTHER" id="PTHR14136:SF17">
    <property type="entry name" value="BTB_POZ DOMAIN-CONTAINING PROTEIN KCTD9"/>
    <property type="match status" value="1"/>
</dbReference>
<dbReference type="AlphaFoldDB" id="A0A846Y5Z4"/>
<comment type="caution">
    <text evidence="1">The sequence shown here is derived from an EMBL/GenBank/DDBJ whole genome shotgun (WGS) entry which is preliminary data.</text>
</comment>
<dbReference type="EMBL" id="JAAXOP010000010">
    <property type="protein sequence ID" value="NKY52109.1"/>
    <property type="molecule type" value="Genomic_DNA"/>
</dbReference>
<dbReference type="Gene3D" id="2.160.20.80">
    <property type="entry name" value="E3 ubiquitin-protein ligase SopA"/>
    <property type="match status" value="1"/>
</dbReference>
<reference evidence="1 2" key="1">
    <citation type="submission" date="2020-04" db="EMBL/GenBank/DDBJ databases">
        <title>MicrobeNet Type strains.</title>
        <authorList>
            <person name="Nicholson A.C."/>
        </authorList>
    </citation>
    <scope>NUCLEOTIDE SEQUENCE [LARGE SCALE GENOMIC DNA]</scope>
    <source>
        <strain evidence="1 2">JCM 12354</strain>
    </source>
</reference>
<dbReference type="PANTHER" id="PTHR14136">
    <property type="entry name" value="BTB_POZ DOMAIN-CONTAINING PROTEIN KCTD9"/>
    <property type="match status" value="1"/>
</dbReference>
<dbReference type="Proteomes" id="UP000565711">
    <property type="component" value="Unassembled WGS sequence"/>
</dbReference>
<protein>
    <submittedName>
        <fullName evidence="1">Pentapeptide repeat-containing protein</fullName>
    </submittedName>
</protein>
<keyword evidence="2" id="KW-1185">Reference proteome</keyword>
<evidence type="ECO:0000313" key="2">
    <source>
        <dbReference type="Proteomes" id="UP000565711"/>
    </source>
</evidence>
<proteinExistence type="predicted"/>
<sequence>MPRDLTDLPYAAALAQLDEPLAPDEEYRHVLVDGTAVDQIWAGGSEFTESALTNVVCTGGSVQQSRLSEVWMRGVRWIGLDASETRWTDVEIVDSAWSGVVAVDARLRRVRFEGCKFESVNFRAAKLQEVSFVDCVLRDTDFSRAGLRRISFPGSRLEGVALHGAALQDLDLREAVTLDLIGDIGALKGAVITTGQLMDLAPAFARAAGIIVNDN</sequence>
<organism evidence="1 2">
    <name type="scientific">Nocardia vermiculata</name>
    <dbReference type="NCBI Taxonomy" id="257274"/>
    <lineage>
        <taxon>Bacteria</taxon>
        <taxon>Bacillati</taxon>
        <taxon>Actinomycetota</taxon>
        <taxon>Actinomycetes</taxon>
        <taxon>Mycobacteriales</taxon>
        <taxon>Nocardiaceae</taxon>
        <taxon>Nocardia</taxon>
    </lineage>
</organism>
<accession>A0A846Y5Z4</accession>
<gene>
    <name evidence="1" type="ORF">HGA08_17985</name>
</gene>
<evidence type="ECO:0000313" key="1">
    <source>
        <dbReference type="EMBL" id="NKY52109.1"/>
    </source>
</evidence>
<dbReference type="RefSeq" id="WP_067880743.1">
    <property type="nucleotide sequence ID" value="NZ_JAAXOP010000010.1"/>
</dbReference>
<name>A0A846Y5Z4_9NOCA</name>